<reference evidence="1" key="1">
    <citation type="submission" date="2020-04" db="EMBL/GenBank/DDBJ databases">
        <authorList>
            <person name="Chiriac C."/>
            <person name="Salcher M."/>
            <person name="Ghai R."/>
            <person name="Kavagutti S V."/>
        </authorList>
    </citation>
    <scope>NUCLEOTIDE SEQUENCE</scope>
</reference>
<name>A0A6J5MC50_9CAUD</name>
<dbReference type="InterPro" id="IPR035198">
    <property type="entry name" value="SU10_MCP"/>
</dbReference>
<proteinExistence type="predicted"/>
<accession>A0A6J5MC50</accession>
<dbReference type="EMBL" id="LR796427">
    <property type="protein sequence ID" value="CAB4143882.1"/>
    <property type="molecule type" value="Genomic_DNA"/>
</dbReference>
<protein>
    <submittedName>
        <fullName evidence="1">Uncharacterized protein</fullName>
    </submittedName>
</protein>
<gene>
    <name evidence="1" type="ORF">UFOVP455_7</name>
</gene>
<evidence type="ECO:0000313" key="1">
    <source>
        <dbReference type="EMBL" id="CAB4143882.1"/>
    </source>
</evidence>
<dbReference type="Pfam" id="PF17236">
    <property type="entry name" value="SU10_MCP"/>
    <property type="match status" value="1"/>
</dbReference>
<organism evidence="1">
    <name type="scientific">uncultured Caudovirales phage</name>
    <dbReference type="NCBI Taxonomy" id="2100421"/>
    <lineage>
        <taxon>Viruses</taxon>
        <taxon>Duplodnaviria</taxon>
        <taxon>Heunggongvirae</taxon>
        <taxon>Uroviricota</taxon>
        <taxon>Caudoviricetes</taxon>
        <taxon>Peduoviridae</taxon>
        <taxon>Maltschvirus</taxon>
        <taxon>Maltschvirus maltsch</taxon>
    </lineage>
</organism>
<sequence length="445" mass="48343">MPTLAGFAESFAPGTLEYKRVSFDVSKNKYYKPNRLGTILLTGFGQIPGEQMTPDQKKVTVSLESKVVDQMEFEILTHDARLTQQTTFVTGTLTTGTRGTASTYTVNDASILRPFDIIQNMTTGEQLLVTAIDTSTTPDQITAYPAYSQTGFSGLSQFPWTLSNATAQTKTNGDVVRIVGTAFIEGSNASNIIDSRPETAVNYIQIFREDYGTTWEEAQTKKNGLMELADKEERALGNLLVKMEKALIEGKINKQSITVGSDSGTSRTMQGIKGTISTYNQAASALVGGGNDISVPKLDQLIDQIAPGNMSGRIIAFCSGAFVRKFRELMDNKVEVQVPVGSDEFGLKALVYQGQIPLFLVRHEIFDAAGNSDEAMLFDPAHYQVVNLTNGQLGKVSEKKGLPGANLANNQTMKLQDAHYAAYSLEYRFESAASVVSGLIHTISS</sequence>